<keyword evidence="5 7" id="KW-1133">Transmembrane helix</keyword>
<name>A0A1U9JWM9_9HYPH</name>
<organism evidence="8 9">
    <name type="scientific">Candidatus Tokpelaia hoelldobleri</name>
    <dbReference type="NCBI Taxonomy" id="1902579"/>
    <lineage>
        <taxon>Bacteria</taxon>
        <taxon>Pseudomonadati</taxon>
        <taxon>Pseudomonadota</taxon>
        <taxon>Alphaproteobacteria</taxon>
        <taxon>Hyphomicrobiales</taxon>
        <taxon>Candidatus Tokpelaia</taxon>
    </lineage>
</organism>
<keyword evidence="6 7" id="KW-0472">Membrane</keyword>
<evidence type="ECO:0000256" key="1">
    <source>
        <dbReference type="ARBA" id="ARBA00004651"/>
    </source>
</evidence>
<sequence length="167" mass="18796">MLKTFFYSPANKFFLPLVFFRLALGLFFFASGFNKLFIVENQQLMLQTITEAGIPFPAVMAVFVAFCETLFGLLLASGLLTRLSALVLMIISTVALLTVGIYQIPSGINAMTWYSWLYYLPESSYILIALNLMIQGSGPYGLDQWIYRRLYRPDSRPALLPGGDLHT</sequence>
<dbReference type="Pfam" id="PF07681">
    <property type="entry name" value="DoxX"/>
    <property type="match status" value="1"/>
</dbReference>
<evidence type="ECO:0000256" key="6">
    <source>
        <dbReference type="ARBA" id="ARBA00023136"/>
    </source>
</evidence>
<dbReference type="EMBL" id="CP017315">
    <property type="protein sequence ID" value="AQS42253.1"/>
    <property type="molecule type" value="Genomic_DNA"/>
</dbReference>
<proteinExistence type="inferred from homology"/>
<evidence type="ECO:0000256" key="7">
    <source>
        <dbReference type="SAM" id="Phobius"/>
    </source>
</evidence>
<evidence type="ECO:0000313" key="8">
    <source>
        <dbReference type="EMBL" id="AQS42253.1"/>
    </source>
</evidence>
<comment type="subcellular location">
    <subcellularLocation>
        <location evidence="1">Cell membrane</location>
        <topology evidence="1">Multi-pass membrane protein</topology>
    </subcellularLocation>
</comment>
<accession>A0A1U9JWM9</accession>
<evidence type="ECO:0000256" key="4">
    <source>
        <dbReference type="ARBA" id="ARBA00022692"/>
    </source>
</evidence>
<keyword evidence="4 7" id="KW-0812">Transmembrane</keyword>
<reference evidence="8 9" key="1">
    <citation type="journal article" date="2010" name="Science">
        <title>Genomic comparison of the ants Camponotus floridanus and Harpegnathos saltator.</title>
        <authorList>
            <person name="Bonasio R."/>
            <person name="Zhang G."/>
            <person name="Ye C."/>
            <person name="Mutti N.S."/>
            <person name="Fang X."/>
            <person name="Qin N."/>
            <person name="Donahue G."/>
            <person name="Yang P."/>
            <person name="Li Q."/>
            <person name="Li C."/>
            <person name="Zhang P."/>
            <person name="Huang Z."/>
            <person name="Berger S.L."/>
            <person name="Reinberg D."/>
            <person name="Wang J."/>
            <person name="Liebig J."/>
        </authorList>
    </citation>
    <scope>NUCLEOTIDE SEQUENCE [LARGE SCALE GENOMIC DNA]</scope>
    <source>
        <strain evidence="8 9">Hsal</strain>
    </source>
</reference>
<dbReference type="GO" id="GO:0005886">
    <property type="term" value="C:plasma membrane"/>
    <property type="evidence" value="ECO:0007669"/>
    <property type="project" value="UniProtKB-SubCell"/>
</dbReference>
<dbReference type="PANTHER" id="PTHR33452:SF1">
    <property type="entry name" value="INNER MEMBRANE PROTEIN YPHA-RELATED"/>
    <property type="match status" value="1"/>
</dbReference>
<evidence type="ECO:0000256" key="5">
    <source>
        <dbReference type="ARBA" id="ARBA00022989"/>
    </source>
</evidence>
<dbReference type="PANTHER" id="PTHR33452">
    <property type="entry name" value="OXIDOREDUCTASE CATD-RELATED"/>
    <property type="match status" value="1"/>
</dbReference>
<feature type="transmembrane region" description="Helical" evidence="7">
    <location>
        <begin position="83"/>
        <end position="104"/>
    </location>
</feature>
<keyword evidence="3" id="KW-1003">Cell membrane</keyword>
<dbReference type="AlphaFoldDB" id="A0A1U9JWM9"/>
<gene>
    <name evidence="8" type="primary">doxX</name>
    <name evidence="8" type="ORF">BHV28_15730</name>
</gene>
<dbReference type="STRING" id="1902579.BHV28_15730"/>
<feature type="transmembrane region" description="Helical" evidence="7">
    <location>
        <begin position="124"/>
        <end position="142"/>
    </location>
</feature>
<feature type="transmembrane region" description="Helical" evidence="7">
    <location>
        <begin position="12"/>
        <end position="34"/>
    </location>
</feature>
<dbReference type="InterPro" id="IPR051907">
    <property type="entry name" value="DoxX-like_oxidoreductase"/>
</dbReference>
<reference evidence="8 9" key="2">
    <citation type="journal article" date="2016" name="Sci. Rep.">
        <title>The genome of Rhizobiales bacteria in predatory ants reveals urease gene functions but no genes for nitrogen fixation.</title>
        <authorList>
            <person name="Neuvonen M.M."/>
            <person name="Tamarit D."/>
            <person name="Naslund K."/>
            <person name="Liebig J."/>
            <person name="Feldhaar H."/>
            <person name="Moran N.A."/>
            <person name="Guy L."/>
            <person name="Andersson S.G."/>
        </authorList>
    </citation>
    <scope>NUCLEOTIDE SEQUENCE [LARGE SCALE GENOMIC DNA]</scope>
    <source>
        <strain evidence="8 9">Hsal</strain>
    </source>
</reference>
<evidence type="ECO:0000313" key="9">
    <source>
        <dbReference type="Proteomes" id="UP000188912"/>
    </source>
</evidence>
<evidence type="ECO:0000256" key="3">
    <source>
        <dbReference type="ARBA" id="ARBA00022475"/>
    </source>
</evidence>
<dbReference type="Proteomes" id="UP000188912">
    <property type="component" value="Chromosome"/>
</dbReference>
<feature type="transmembrane region" description="Helical" evidence="7">
    <location>
        <begin position="54"/>
        <end position="76"/>
    </location>
</feature>
<keyword evidence="9" id="KW-1185">Reference proteome</keyword>
<protein>
    <submittedName>
        <fullName evidence="8">Inner membrane protein</fullName>
    </submittedName>
</protein>
<comment type="similarity">
    <text evidence="2">Belongs to the DoxX family.</text>
</comment>
<dbReference type="KEGG" id="thd:BHV28_15730"/>
<dbReference type="InterPro" id="IPR032808">
    <property type="entry name" value="DoxX"/>
</dbReference>
<evidence type="ECO:0000256" key="2">
    <source>
        <dbReference type="ARBA" id="ARBA00006679"/>
    </source>
</evidence>